<feature type="transmembrane region" description="Helical" evidence="1">
    <location>
        <begin position="15"/>
        <end position="34"/>
    </location>
</feature>
<dbReference type="AlphaFoldDB" id="A0A2M4D173"/>
<evidence type="ECO:0000256" key="1">
    <source>
        <dbReference type="SAM" id="Phobius"/>
    </source>
</evidence>
<dbReference type="EMBL" id="GGFL01007101">
    <property type="protein sequence ID" value="MBW71279.1"/>
    <property type="molecule type" value="Transcribed_RNA"/>
</dbReference>
<evidence type="ECO:0000313" key="2">
    <source>
        <dbReference type="EMBL" id="MBW71279.1"/>
    </source>
</evidence>
<keyword evidence="1" id="KW-0472">Membrane</keyword>
<reference evidence="2" key="1">
    <citation type="submission" date="2018-01" db="EMBL/GenBank/DDBJ databases">
        <title>An insight into the sialome of Amazonian anophelines.</title>
        <authorList>
            <person name="Ribeiro J.M."/>
            <person name="Scarpassa V."/>
            <person name="Calvo E."/>
        </authorList>
    </citation>
    <scope>NUCLEOTIDE SEQUENCE</scope>
</reference>
<name>A0A2M4D173_ANODA</name>
<keyword evidence="1" id="KW-0812">Transmembrane</keyword>
<accession>A0A2M4D173</accession>
<organism evidence="2">
    <name type="scientific">Anopheles darlingi</name>
    <name type="common">Mosquito</name>
    <dbReference type="NCBI Taxonomy" id="43151"/>
    <lineage>
        <taxon>Eukaryota</taxon>
        <taxon>Metazoa</taxon>
        <taxon>Ecdysozoa</taxon>
        <taxon>Arthropoda</taxon>
        <taxon>Hexapoda</taxon>
        <taxon>Insecta</taxon>
        <taxon>Pterygota</taxon>
        <taxon>Neoptera</taxon>
        <taxon>Endopterygota</taxon>
        <taxon>Diptera</taxon>
        <taxon>Nematocera</taxon>
        <taxon>Culicoidea</taxon>
        <taxon>Culicidae</taxon>
        <taxon>Anophelinae</taxon>
        <taxon>Anopheles</taxon>
    </lineage>
</organism>
<sequence length="67" mass="8177">MVLQIWLFIEVECNASSLIIMRLLLLTIALLRYIRCRILRYLVIASRLTSSYGWKWITYRECDYFRL</sequence>
<keyword evidence="1" id="KW-1133">Transmembrane helix</keyword>
<protein>
    <submittedName>
        <fullName evidence="2">Putative secreted protein</fullName>
    </submittedName>
</protein>
<proteinExistence type="predicted"/>